<organism evidence="8 9">
    <name type="scientific">Myxacorys almedinensis A</name>
    <dbReference type="NCBI Taxonomy" id="2690445"/>
    <lineage>
        <taxon>Bacteria</taxon>
        <taxon>Bacillati</taxon>
        <taxon>Cyanobacteriota</taxon>
        <taxon>Cyanophyceae</taxon>
        <taxon>Leptolyngbyales</taxon>
        <taxon>Leptolyngbyaceae</taxon>
        <taxon>Myxacorys</taxon>
        <taxon>Myxacorys almedinensis</taxon>
    </lineage>
</organism>
<dbReference type="InterPro" id="IPR005467">
    <property type="entry name" value="His_kinase_dom"/>
</dbReference>
<evidence type="ECO:0000313" key="8">
    <source>
        <dbReference type="EMBL" id="NDJ18817.1"/>
    </source>
</evidence>
<dbReference type="PROSITE" id="PS50109">
    <property type="entry name" value="HIS_KIN"/>
    <property type="match status" value="1"/>
</dbReference>
<dbReference type="Gene3D" id="1.10.287.130">
    <property type="match status" value="1"/>
</dbReference>
<evidence type="ECO:0000256" key="3">
    <source>
        <dbReference type="ARBA" id="ARBA00022553"/>
    </source>
</evidence>
<sequence length="522" mass="58388">MSANHSAILSITEELERLRKENADLSNQVKRLTWAERRMIESQEQLDQQIQIYRQINEMGQQLHACLWQLDAHTEIFRLTVLFVIYELNFERCLLLRYESDTQSYRAEAWDGYYQEAEEEALKQLVLGIDTPPLPQFHQELECLIAEVNHSQADLKALGETLGMDEYFLFALKCSTELPQFLVAIGNTAATAKHHTRVQPNSELMVVLNTLLSQISAAINQASLYAQVHARAEELQTTLHELQHAQANLIQSEKMSALGNLIAGVAHEINNPIGFLLGNLQPARDHTNDLLKLIDLYQQQCPNPSPSLQAALGEIDLEYLREDLPKLIDSMKLGIDRILGISTSLRTFSRADQDHAVPFNLHDGIDSTILILKHRLKANSSRPEIAVGLLYGELPVVNCFPGQINQVFMNLLANAIDALEESNVGRSLEDLQAHPNRIEIETWVDETASRVVVSIRDNGVGMPEAVRSRIFDHLFTTKAVGKGTGLGLAIAQQIVEETHAGHLCCLSQPGAGTEFQIQLPLL</sequence>
<evidence type="ECO:0000259" key="7">
    <source>
        <dbReference type="PROSITE" id="PS50109"/>
    </source>
</evidence>
<keyword evidence="3" id="KW-0597">Phosphoprotein</keyword>
<dbReference type="CDD" id="cd00082">
    <property type="entry name" value="HisKA"/>
    <property type="match status" value="1"/>
</dbReference>
<dbReference type="InterPro" id="IPR029016">
    <property type="entry name" value="GAF-like_dom_sf"/>
</dbReference>
<evidence type="ECO:0000256" key="4">
    <source>
        <dbReference type="ARBA" id="ARBA00022777"/>
    </source>
</evidence>
<dbReference type="PRINTS" id="PR00344">
    <property type="entry name" value="BCTRLSENSOR"/>
</dbReference>
<evidence type="ECO:0000313" key="9">
    <source>
        <dbReference type="Proteomes" id="UP000646053"/>
    </source>
</evidence>
<keyword evidence="5" id="KW-0902">Two-component regulatory system</keyword>
<keyword evidence="4" id="KW-0808">Transferase</keyword>
<proteinExistence type="predicted"/>
<evidence type="ECO:0000256" key="6">
    <source>
        <dbReference type="SAM" id="Coils"/>
    </source>
</evidence>
<dbReference type="Pfam" id="PF02518">
    <property type="entry name" value="HATPase_c"/>
    <property type="match status" value="1"/>
</dbReference>
<feature type="coiled-coil region" evidence="6">
    <location>
        <begin position="8"/>
        <end position="35"/>
    </location>
</feature>
<dbReference type="GO" id="GO:0000155">
    <property type="term" value="F:phosphorelay sensor kinase activity"/>
    <property type="evidence" value="ECO:0007669"/>
    <property type="project" value="InterPro"/>
</dbReference>
<keyword evidence="6" id="KW-0175">Coiled coil</keyword>
<feature type="domain" description="Histidine kinase" evidence="7">
    <location>
        <begin position="264"/>
        <end position="522"/>
    </location>
</feature>
<dbReference type="InterPro" id="IPR003661">
    <property type="entry name" value="HisK_dim/P_dom"/>
</dbReference>
<dbReference type="SUPFAM" id="SSF55874">
    <property type="entry name" value="ATPase domain of HSP90 chaperone/DNA topoisomerase II/histidine kinase"/>
    <property type="match status" value="1"/>
</dbReference>
<evidence type="ECO:0000256" key="2">
    <source>
        <dbReference type="ARBA" id="ARBA00012438"/>
    </source>
</evidence>
<name>A0A8J7Z2H0_9CYAN</name>
<dbReference type="SMART" id="SM00387">
    <property type="entry name" value="HATPase_c"/>
    <property type="match status" value="1"/>
</dbReference>
<gene>
    <name evidence="8" type="ORF">GS601_16220</name>
</gene>
<dbReference type="Gene3D" id="3.30.565.10">
    <property type="entry name" value="Histidine kinase-like ATPase, C-terminal domain"/>
    <property type="match status" value="1"/>
</dbReference>
<keyword evidence="9" id="KW-1185">Reference proteome</keyword>
<dbReference type="EMBL" id="WVIE01000020">
    <property type="protein sequence ID" value="NDJ18817.1"/>
    <property type="molecule type" value="Genomic_DNA"/>
</dbReference>
<dbReference type="EC" id="2.7.13.3" evidence="2"/>
<dbReference type="PANTHER" id="PTHR43065">
    <property type="entry name" value="SENSOR HISTIDINE KINASE"/>
    <property type="match status" value="1"/>
</dbReference>
<comment type="caution">
    <text evidence="8">The sequence shown here is derived from an EMBL/GenBank/DDBJ whole genome shotgun (WGS) entry which is preliminary data.</text>
</comment>
<reference evidence="8" key="1">
    <citation type="submission" date="2019-12" db="EMBL/GenBank/DDBJ databases">
        <title>High-Quality draft genome sequences of three cyanobacteria isolated from the limestone walls of the Old Cathedral of Coimbra.</title>
        <authorList>
            <person name="Tiago I."/>
            <person name="Soares F."/>
            <person name="Portugal A."/>
        </authorList>
    </citation>
    <scope>NUCLEOTIDE SEQUENCE</scope>
    <source>
        <strain evidence="8">A</strain>
    </source>
</reference>
<evidence type="ECO:0000256" key="1">
    <source>
        <dbReference type="ARBA" id="ARBA00000085"/>
    </source>
</evidence>
<protein>
    <recommendedName>
        <fullName evidence="2">histidine kinase</fullName>
        <ecNumber evidence="2">2.7.13.3</ecNumber>
    </recommendedName>
</protein>
<dbReference type="SUPFAM" id="SSF47384">
    <property type="entry name" value="Homodimeric domain of signal transducing histidine kinase"/>
    <property type="match status" value="1"/>
</dbReference>
<keyword evidence="4" id="KW-0418">Kinase</keyword>
<feature type="coiled-coil region" evidence="6">
    <location>
        <begin position="225"/>
        <end position="252"/>
    </location>
</feature>
<dbReference type="Gene3D" id="3.30.450.40">
    <property type="match status" value="1"/>
</dbReference>
<accession>A0A8J7Z2H0</accession>
<dbReference type="InterPro" id="IPR036097">
    <property type="entry name" value="HisK_dim/P_sf"/>
</dbReference>
<dbReference type="AlphaFoldDB" id="A0A8J7Z2H0"/>
<comment type="catalytic activity">
    <reaction evidence="1">
        <text>ATP + protein L-histidine = ADP + protein N-phospho-L-histidine.</text>
        <dbReference type="EC" id="2.7.13.3"/>
    </reaction>
</comment>
<dbReference type="PANTHER" id="PTHR43065:SF50">
    <property type="entry name" value="HISTIDINE KINASE"/>
    <property type="match status" value="1"/>
</dbReference>
<dbReference type="InterPro" id="IPR003594">
    <property type="entry name" value="HATPase_dom"/>
</dbReference>
<dbReference type="Proteomes" id="UP000646053">
    <property type="component" value="Unassembled WGS sequence"/>
</dbReference>
<dbReference type="InterPro" id="IPR004358">
    <property type="entry name" value="Sig_transdc_His_kin-like_C"/>
</dbReference>
<dbReference type="InterPro" id="IPR036890">
    <property type="entry name" value="HATPase_C_sf"/>
</dbReference>
<evidence type="ECO:0000256" key="5">
    <source>
        <dbReference type="ARBA" id="ARBA00023012"/>
    </source>
</evidence>